<dbReference type="AlphaFoldDB" id="A0A1Y2AGM2"/>
<dbReference type="InParanoid" id="A0A1Y2AGM2"/>
<evidence type="ECO:0000256" key="8">
    <source>
        <dbReference type="RuleBase" id="RU003346"/>
    </source>
</evidence>
<reference evidence="11 12" key="1">
    <citation type="submission" date="2016-07" db="EMBL/GenBank/DDBJ databases">
        <title>Pervasive Adenine N6-methylation of Active Genes in Fungi.</title>
        <authorList>
            <consortium name="DOE Joint Genome Institute"/>
            <person name="Mondo S.J."/>
            <person name="Dannebaum R.O."/>
            <person name="Kuo R.C."/>
            <person name="Labutti K."/>
            <person name="Haridas S."/>
            <person name="Kuo A."/>
            <person name="Salamov A."/>
            <person name="Ahrendt S.R."/>
            <person name="Lipzen A."/>
            <person name="Sullivan W."/>
            <person name="Andreopoulos W.B."/>
            <person name="Clum A."/>
            <person name="Lindquist E."/>
            <person name="Daum C."/>
            <person name="Ramamoorthy G.K."/>
            <person name="Gryganskyi A."/>
            <person name="Culley D."/>
            <person name="Magnuson J.K."/>
            <person name="James T.Y."/>
            <person name="O'Malley M.A."/>
            <person name="Stajich J.E."/>
            <person name="Spatafora J.W."/>
            <person name="Visel A."/>
            <person name="Grigoriev I.V."/>
        </authorList>
    </citation>
    <scope>NUCLEOTIDE SEQUENCE [LARGE SCALE GENOMIC DNA]</scope>
    <source>
        <strain evidence="11 12">68-887.2</strain>
    </source>
</reference>
<dbReference type="PROSITE" id="PS50850">
    <property type="entry name" value="MFS"/>
    <property type="match status" value="1"/>
</dbReference>
<keyword evidence="3 8" id="KW-0813">Transport</keyword>
<evidence type="ECO:0000256" key="5">
    <source>
        <dbReference type="ARBA" id="ARBA00022989"/>
    </source>
</evidence>
<keyword evidence="6 9" id="KW-0472">Membrane</keyword>
<comment type="similarity">
    <text evidence="2 8">Belongs to the major facilitator superfamily. Sugar transporter (TC 2.A.1.1) family.</text>
</comment>
<feature type="transmembrane region" description="Helical" evidence="9">
    <location>
        <begin position="108"/>
        <end position="128"/>
    </location>
</feature>
<keyword evidence="12" id="KW-1185">Reference proteome</keyword>
<comment type="caution">
    <text evidence="11">The sequence shown here is derived from an EMBL/GenBank/DDBJ whole genome shotgun (WGS) entry which is preliminary data.</text>
</comment>
<protein>
    <submittedName>
        <fullName evidence="11">Putative monosaccharide transporter</fullName>
    </submittedName>
</protein>
<evidence type="ECO:0000256" key="6">
    <source>
        <dbReference type="ARBA" id="ARBA00023136"/>
    </source>
</evidence>
<feature type="transmembrane region" description="Helical" evidence="9">
    <location>
        <begin position="395"/>
        <end position="418"/>
    </location>
</feature>
<dbReference type="InterPro" id="IPR050360">
    <property type="entry name" value="MFS_Sugar_Transporters"/>
</dbReference>
<feature type="domain" description="Major facilitator superfamily (MFS) profile" evidence="10">
    <location>
        <begin position="15"/>
        <end position="448"/>
    </location>
</feature>
<comment type="subcellular location">
    <subcellularLocation>
        <location evidence="1">Membrane</location>
        <topology evidence="1">Multi-pass membrane protein</topology>
    </subcellularLocation>
</comment>
<evidence type="ECO:0000256" key="3">
    <source>
        <dbReference type="ARBA" id="ARBA00022448"/>
    </source>
</evidence>
<feature type="transmembrane region" description="Helical" evidence="9">
    <location>
        <begin position="329"/>
        <end position="351"/>
    </location>
</feature>
<feature type="transmembrane region" description="Helical" evidence="9">
    <location>
        <begin position="357"/>
        <end position="383"/>
    </location>
</feature>
<comment type="catalytic activity">
    <reaction evidence="7">
        <text>myo-inositol(out) + H(+)(out) = myo-inositol(in) + H(+)(in)</text>
        <dbReference type="Rhea" id="RHEA:60364"/>
        <dbReference type="ChEBI" id="CHEBI:15378"/>
        <dbReference type="ChEBI" id="CHEBI:17268"/>
    </reaction>
</comment>
<feature type="transmembrane region" description="Helical" evidence="9">
    <location>
        <begin position="305"/>
        <end position="322"/>
    </location>
</feature>
<dbReference type="PANTHER" id="PTHR48022:SF28">
    <property type="entry name" value="MAJOR FACILITATOR SUPERFAMILY (MFS) PROFILE DOMAIN-CONTAINING PROTEIN-RELATED"/>
    <property type="match status" value="1"/>
</dbReference>
<dbReference type="InterPro" id="IPR036259">
    <property type="entry name" value="MFS_trans_sf"/>
</dbReference>
<evidence type="ECO:0000256" key="2">
    <source>
        <dbReference type="ARBA" id="ARBA00010992"/>
    </source>
</evidence>
<keyword evidence="5 9" id="KW-1133">Transmembrane helix</keyword>
<feature type="transmembrane region" description="Helical" evidence="9">
    <location>
        <begin position="12"/>
        <end position="37"/>
    </location>
</feature>
<accession>A0A1Y2AGM2</accession>
<dbReference type="NCBIfam" id="TIGR00879">
    <property type="entry name" value="SP"/>
    <property type="match status" value="1"/>
</dbReference>
<organism evidence="11 12">
    <name type="scientific">Naematelia encephala</name>
    <dbReference type="NCBI Taxonomy" id="71784"/>
    <lineage>
        <taxon>Eukaryota</taxon>
        <taxon>Fungi</taxon>
        <taxon>Dikarya</taxon>
        <taxon>Basidiomycota</taxon>
        <taxon>Agaricomycotina</taxon>
        <taxon>Tremellomycetes</taxon>
        <taxon>Tremellales</taxon>
        <taxon>Naemateliaceae</taxon>
        <taxon>Naematelia</taxon>
    </lineage>
</organism>
<keyword evidence="4 9" id="KW-0812">Transmembrane</keyword>
<feature type="transmembrane region" description="Helical" evidence="9">
    <location>
        <begin position="140"/>
        <end position="164"/>
    </location>
</feature>
<evidence type="ECO:0000313" key="11">
    <source>
        <dbReference type="EMBL" id="ORY21743.1"/>
    </source>
</evidence>
<sequence>MPTIPLRGNKLLYAISATGGMGYCLFGIDNASLGGVISSDPFGARFHLNPTGQGAVTGAYEIGCFFGALLVSAFGERVPRRAVLLVSIIPLMIGAALQVSSFGVAQLAAGRVVAGLGMGGITSTLSVWQNETSPARLRGTLTCCSLSLLIVGQLIAYWAAYGLLLHYPTSDKTWRIMFSLQIIAGAILALMLTFMPESPRWLLSHGHEKEALGVLERLLDDTQKAQSQVREILAAIELEKASAKSWGDLFKRSHDGQGEKRRMATAIIIQVCQAFSGSTIISYYVTTIFQEAIGLSPHLSTLLSGYLQVFFLVCSFGTWWLIEYVGRRTLFLATALGMAIVLFLMGGMIKINTHGSGIAAAVLVFAYQALFTWGWMAGVWVYSSEINPLSWRTKGMGLAVAFQWLFVFTLLMVTPVGIANIGYGMFMIFGAFNLLFIPFVYFWCPETAGLPLESIDALFIPGVDPVKESARLRKELGRIRQETREEVTNQGDIDGKVLQEYVRAA</sequence>
<feature type="transmembrane region" description="Helical" evidence="9">
    <location>
        <begin position="424"/>
        <end position="444"/>
    </location>
</feature>
<feature type="transmembrane region" description="Helical" evidence="9">
    <location>
        <begin position="57"/>
        <end position="75"/>
    </location>
</feature>
<dbReference type="PANTHER" id="PTHR48022">
    <property type="entry name" value="PLASTIDIC GLUCOSE TRANSPORTER 4"/>
    <property type="match status" value="1"/>
</dbReference>
<evidence type="ECO:0000259" key="10">
    <source>
        <dbReference type="PROSITE" id="PS50850"/>
    </source>
</evidence>
<feature type="transmembrane region" description="Helical" evidence="9">
    <location>
        <begin position="263"/>
        <end position="285"/>
    </location>
</feature>
<feature type="transmembrane region" description="Helical" evidence="9">
    <location>
        <begin position="82"/>
        <end position="102"/>
    </location>
</feature>
<dbReference type="PRINTS" id="PR00171">
    <property type="entry name" value="SUGRTRNSPORT"/>
</dbReference>
<dbReference type="GO" id="GO:0016020">
    <property type="term" value="C:membrane"/>
    <property type="evidence" value="ECO:0007669"/>
    <property type="project" value="UniProtKB-SubCell"/>
</dbReference>
<dbReference type="FunFam" id="1.20.1250.20:FF:000419">
    <property type="entry name" value="Monosaccharide transporter, putative"/>
    <property type="match status" value="1"/>
</dbReference>
<dbReference type="GO" id="GO:0005351">
    <property type="term" value="F:carbohydrate:proton symporter activity"/>
    <property type="evidence" value="ECO:0007669"/>
    <property type="project" value="TreeGrafter"/>
</dbReference>
<evidence type="ECO:0000256" key="1">
    <source>
        <dbReference type="ARBA" id="ARBA00004141"/>
    </source>
</evidence>
<dbReference type="Pfam" id="PF00083">
    <property type="entry name" value="Sugar_tr"/>
    <property type="match status" value="1"/>
</dbReference>
<evidence type="ECO:0000256" key="7">
    <source>
        <dbReference type="ARBA" id="ARBA00049119"/>
    </source>
</evidence>
<name>A0A1Y2AGM2_9TREE</name>
<feature type="transmembrane region" description="Helical" evidence="9">
    <location>
        <begin position="176"/>
        <end position="195"/>
    </location>
</feature>
<proteinExistence type="inferred from homology"/>
<evidence type="ECO:0000256" key="9">
    <source>
        <dbReference type="SAM" id="Phobius"/>
    </source>
</evidence>
<dbReference type="InterPro" id="IPR003663">
    <property type="entry name" value="Sugar/inositol_transpt"/>
</dbReference>
<dbReference type="EMBL" id="MCFC01000105">
    <property type="protein sequence ID" value="ORY21743.1"/>
    <property type="molecule type" value="Genomic_DNA"/>
</dbReference>
<dbReference type="Proteomes" id="UP000193986">
    <property type="component" value="Unassembled WGS sequence"/>
</dbReference>
<dbReference type="SUPFAM" id="SSF103473">
    <property type="entry name" value="MFS general substrate transporter"/>
    <property type="match status" value="1"/>
</dbReference>
<gene>
    <name evidence="11" type="ORF">BCR39DRAFT_567167</name>
</gene>
<dbReference type="InterPro" id="IPR020846">
    <property type="entry name" value="MFS_dom"/>
</dbReference>
<dbReference type="InterPro" id="IPR005828">
    <property type="entry name" value="MFS_sugar_transport-like"/>
</dbReference>
<dbReference type="Gene3D" id="1.20.1250.20">
    <property type="entry name" value="MFS general substrate transporter like domains"/>
    <property type="match status" value="1"/>
</dbReference>
<evidence type="ECO:0000313" key="12">
    <source>
        <dbReference type="Proteomes" id="UP000193986"/>
    </source>
</evidence>
<evidence type="ECO:0000256" key="4">
    <source>
        <dbReference type="ARBA" id="ARBA00022692"/>
    </source>
</evidence>
<dbReference type="OrthoDB" id="2544694at2759"/>